<comment type="caution">
    <text evidence="8">The sequence shown here is derived from an EMBL/GenBank/DDBJ whole genome shotgun (WGS) entry which is preliminary data.</text>
</comment>
<reference evidence="8" key="2">
    <citation type="submission" date="2022-01" db="EMBL/GenBank/DDBJ databases">
        <authorList>
            <person name="Hirooka S."/>
            <person name="Miyagishima S.Y."/>
        </authorList>
    </citation>
    <scope>NUCLEOTIDE SEQUENCE</scope>
    <source>
        <strain evidence="8">NBRC 102759</strain>
    </source>
</reference>
<evidence type="ECO:0000256" key="2">
    <source>
        <dbReference type="ARBA" id="ARBA00009674"/>
    </source>
</evidence>
<keyword evidence="9" id="KW-1185">Reference proteome</keyword>
<dbReference type="GO" id="GO:0016236">
    <property type="term" value="P:macroautophagy"/>
    <property type="evidence" value="ECO:0007669"/>
    <property type="project" value="UniProtKB-ARBA"/>
</dbReference>
<dbReference type="AlphaFoldDB" id="A0A9C7PT37"/>
<keyword evidence="5" id="KW-0963">Cytoplasm</keyword>
<name>A0A9C7PT37_9RHOD</name>
<evidence type="ECO:0000313" key="9">
    <source>
        <dbReference type="Proteomes" id="UP001061958"/>
    </source>
</evidence>
<comment type="similarity">
    <text evidence="2">Belongs to the VPS25 family.</text>
</comment>
<dbReference type="Pfam" id="PF05871">
    <property type="entry name" value="ESCRT-II"/>
    <property type="match status" value="1"/>
</dbReference>
<keyword evidence="6" id="KW-0653">Protein transport</keyword>
<dbReference type="FunFam" id="1.10.10.10:FF:000141">
    <property type="entry name" value="vacuolar protein-sorting-associated protein 25"/>
    <property type="match status" value="1"/>
</dbReference>
<evidence type="ECO:0000256" key="1">
    <source>
        <dbReference type="ARBA" id="ARBA00004496"/>
    </source>
</evidence>
<dbReference type="OrthoDB" id="245150at2759"/>
<dbReference type="EMBL" id="BQMJ01000008">
    <property type="protein sequence ID" value="GJQ09346.1"/>
    <property type="molecule type" value="Genomic_DNA"/>
</dbReference>
<evidence type="ECO:0000256" key="4">
    <source>
        <dbReference type="ARBA" id="ARBA00022448"/>
    </source>
</evidence>
<dbReference type="SUPFAM" id="SSF46785">
    <property type="entry name" value="Winged helix' DNA-binding domain"/>
    <property type="match status" value="2"/>
</dbReference>
<evidence type="ECO:0000256" key="6">
    <source>
        <dbReference type="ARBA" id="ARBA00022927"/>
    </source>
</evidence>
<evidence type="ECO:0000256" key="5">
    <source>
        <dbReference type="ARBA" id="ARBA00022490"/>
    </source>
</evidence>
<proteinExistence type="inferred from homology"/>
<keyword evidence="4" id="KW-0813">Transport</keyword>
<dbReference type="GO" id="GO:0043328">
    <property type="term" value="P:protein transport to vacuole involved in ubiquitin-dependent protein catabolic process via the multivesicular body sorting pathway"/>
    <property type="evidence" value="ECO:0007669"/>
    <property type="project" value="TreeGrafter"/>
</dbReference>
<dbReference type="PANTHER" id="PTHR13149">
    <property type="entry name" value="VACUOLAR PROTEIN SORTING-ASSOCIATED PROTEIN VPS25"/>
    <property type="match status" value="1"/>
</dbReference>
<comment type="subcellular location">
    <subcellularLocation>
        <location evidence="1">Cytoplasm</location>
    </subcellularLocation>
</comment>
<gene>
    <name evidence="8" type="ORF">GpartN1_g1137.t1</name>
</gene>
<dbReference type="InterPro" id="IPR014041">
    <property type="entry name" value="ESCRT-II_cplx_Vps25-sub_N"/>
</dbReference>
<dbReference type="Proteomes" id="UP001061958">
    <property type="component" value="Unassembled WGS sequence"/>
</dbReference>
<protein>
    <recommendedName>
        <fullName evidence="3">Vacuolar protein-sorting-associated protein 25</fullName>
    </recommendedName>
    <alternativeName>
        <fullName evidence="7">ESCRT-II complex subunit VPS25</fullName>
    </alternativeName>
</protein>
<accession>A0A9C7PT37</accession>
<dbReference type="Gene3D" id="1.10.10.570">
    <property type="entry name" value="Winged helix' DNA-binding domain. Chain C. Domain 1"/>
    <property type="match status" value="1"/>
</dbReference>
<evidence type="ECO:0000256" key="7">
    <source>
        <dbReference type="ARBA" id="ARBA00030094"/>
    </source>
</evidence>
<dbReference type="PANTHER" id="PTHR13149:SF0">
    <property type="entry name" value="VACUOLAR PROTEIN-SORTING-ASSOCIATED PROTEIN 25"/>
    <property type="match status" value="1"/>
</dbReference>
<dbReference type="Gene3D" id="1.10.10.10">
    <property type="entry name" value="Winged helix-like DNA-binding domain superfamily/Winged helix DNA-binding domain"/>
    <property type="match status" value="1"/>
</dbReference>
<dbReference type="FunFam" id="1.10.10.570:FF:000003">
    <property type="entry name" value="Vacuolar protein-sorting-associated protein 25"/>
    <property type="match status" value="1"/>
</dbReference>
<dbReference type="InterPro" id="IPR036390">
    <property type="entry name" value="WH_DNA-bd_sf"/>
</dbReference>
<evidence type="ECO:0000256" key="3">
    <source>
        <dbReference type="ARBA" id="ARBA00017934"/>
    </source>
</evidence>
<reference evidence="8" key="1">
    <citation type="journal article" date="2022" name="Proc. Natl. Acad. Sci. U.S.A.">
        <title>Life cycle and functional genomics of the unicellular red alga Galdieria for elucidating algal and plant evolution and industrial use.</title>
        <authorList>
            <person name="Hirooka S."/>
            <person name="Itabashi T."/>
            <person name="Ichinose T.M."/>
            <person name="Onuma R."/>
            <person name="Fujiwara T."/>
            <person name="Yamashita S."/>
            <person name="Jong L.W."/>
            <person name="Tomita R."/>
            <person name="Iwane A.H."/>
            <person name="Miyagishima S.Y."/>
        </authorList>
    </citation>
    <scope>NUCLEOTIDE SEQUENCE</scope>
    <source>
        <strain evidence="8">NBRC 102759</strain>
    </source>
</reference>
<sequence length="177" mass="20864">MSTFRYPPFHSYPPSFTLQPVKTTKEKQLKLWCDLVLSYCKHYKIFKLSLTDSANSPLFVNTSIDRRLSISAIEEVFSRLVSMGYGEWLNKQANICLIYWRRPNEWAQIIYDWVERTGRRKSILTLYEIRFSEDTAEFEFHEMDPELLLKSLQVLESQGKCVIFEGKVSDDLGVKFL</sequence>
<organism evidence="8 9">
    <name type="scientific">Galdieria partita</name>
    <dbReference type="NCBI Taxonomy" id="83374"/>
    <lineage>
        <taxon>Eukaryota</taxon>
        <taxon>Rhodophyta</taxon>
        <taxon>Bangiophyceae</taxon>
        <taxon>Galdieriales</taxon>
        <taxon>Galdieriaceae</taxon>
        <taxon>Galdieria</taxon>
    </lineage>
</organism>
<dbReference type="GO" id="GO:0000814">
    <property type="term" value="C:ESCRT II complex"/>
    <property type="evidence" value="ECO:0007669"/>
    <property type="project" value="InterPro"/>
</dbReference>
<dbReference type="GO" id="GO:0005198">
    <property type="term" value="F:structural molecule activity"/>
    <property type="evidence" value="ECO:0007669"/>
    <property type="project" value="TreeGrafter"/>
</dbReference>
<dbReference type="InterPro" id="IPR008570">
    <property type="entry name" value="ESCRT-II_cplx_Vps25-sub"/>
</dbReference>
<dbReference type="GO" id="GO:0042803">
    <property type="term" value="F:protein homodimerization activity"/>
    <property type="evidence" value="ECO:0007669"/>
    <property type="project" value="TreeGrafter"/>
</dbReference>
<evidence type="ECO:0000313" key="8">
    <source>
        <dbReference type="EMBL" id="GJQ09346.1"/>
    </source>
</evidence>
<dbReference type="InterPro" id="IPR036388">
    <property type="entry name" value="WH-like_DNA-bd_sf"/>
</dbReference>